<dbReference type="GO" id="GO:0005829">
    <property type="term" value="C:cytosol"/>
    <property type="evidence" value="ECO:0007669"/>
    <property type="project" value="TreeGrafter"/>
</dbReference>
<dbReference type="PANTHER" id="PTHR43210">
    <property type="entry name" value="DETHIOBIOTIN SYNTHETASE"/>
    <property type="match status" value="1"/>
</dbReference>
<comment type="caution">
    <text evidence="1">Lacks conserved residue(s) required for the propagation of feature annotation.</text>
</comment>
<name>A0A5C4SZ30_9BACL</name>
<dbReference type="InterPro" id="IPR027417">
    <property type="entry name" value="P-loop_NTPase"/>
</dbReference>
<keyword evidence="1" id="KW-0479">Metal-binding</keyword>
<dbReference type="CDD" id="cd03109">
    <property type="entry name" value="DTBS"/>
    <property type="match status" value="1"/>
</dbReference>
<keyword evidence="3" id="KW-1185">Reference proteome</keyword>
<feature type="binding site" evidence="1">
    <location>
        <position position="122"/>
    </location>
    <ligand>
        <name>Mg(2+)</name>
        <dbReference type="ChEBI" id="CHEBI:18420"/>
    </ligand>
</feature>
<keyword evidence="1" id="KW-0093">Biotin biosynthesis</keyword>
<feature type="active site" evidence="1">
    <location>
        <position position="46"/>
    </location>
</feature>
<dbReference type="GO" id="GO:0009102">
    <property type="term" value="P:biotin biosynthetic process"/>
    <property type="evidence" value="ECO:0007669"/>
    <property type="project" value="UniProtKB-UniRule"/>
</dbReference>
<keyword evidence="1" id="KW-0963">Cytoplasm</keyword>
<evidence type="ECO:0000256" key="1">
    <source>
        <dbReference type="HAMAP-Rule" id="MF_00336"/>
    </source>
</evidence>
<keyword evidence="1" id="KW-0460">Magnesium</keyword>
<keyword evidence="1 2" id="KW-0436">Ligase</keyword>
<feature type="binding site" evidence="1">
    <location>
        <position position="18"/>
    </location>
    <ligand>
        <name>Mg(2+)</name>
        <dbReference type="ChEBI" id="CHEBI:18420"/>
    </ligand>
</feature>
<comment type="catalytic activity">
    <reaction evidence="1">
        <text>(7R,8S)-7,8-diammoniononanoate + CO2 + ATP = (4R,5S)-dethiobiotin + ADP + phosphate + 3 H(+)</text>
        <dbReference type="Rhea" id="RHEA:15805"/>
        <dbReference type="ChEBI" id="CHEBI:15378"/>
        <dbReference type="ChEBI" id="CHEBI:16526"/>
        <dbReference type="ChEBI" id="CHEBI:30616"/>
        <dbReference type="ChEBI" id="CHEBI:43474"/>
        <dbReference type="ChEBI" id="CHEBI:149469"/>
        <dbReference type="ChEBI" id="CHEBI:149473"/>
        <dbReference type="ChEBI" id="CHEBI:456216"/>
        <dbReference type="EC" id="6.3.3.3"/>
    </reaction>
</comment>
<comment type="pathway">
    <text evidence="1">Cofactor biosynthesis; biotin biosynthesis; biotin from 7,8-diaminononanoate: step 1/2.</text>
</comment>
<reference evidence="2 3" key="1">
    <citation type="submission" date="2019-05" db="EMBL/GenBank/DDBJ databases">
        <title>We sequenced the genome of Paenibacillus hemerocallicola KCTC 33185 for further insight into its adaptation and study the phylogeny of Paenibacillus.</title>
        <authorList>
            <person name="Narsing Rao M.P."/>
        </authorList>
    </citation>
    <scope>NUCLEOTIDE SEQUENCE [LARGE SCALE GENOMIC DNA]</scope>
    <source>
        <strain evidence="2 3">KCTC 33185</strain>
    </source>
</reference>
<comment type="similarity">
    <text evidence="1">Belongs to the dethiobiotin synthetase family.</text>
</comment>
<dbReference type="InterPro" id="IPR004472">
    <property type="entry name" value="DTB_synth_BioD"/>
</dbReference>
<gene>
    <name evidence="1 2" type="primary">bioD</name>
    <name evidence="2" type="ORF">FE784_32860</name>
</gene>
<dbReference type="RefSeq" id="WP_139606483.1">
    <property type="nucleotide sequence ID" value="NZ_VDCQ01000067.1"/>
</dbReference>
<feature type="binding site" evidence="1">
    <location>
        <begin position="215"/>
        <end position="217"/>
    </location>
    <ligand>
        <name>ATP</name>
        <dbReference type="ChEBI" id="CHEBI:30616"/>
    </ligand>
</feature>
<dbReference type="Proteomes" id="UP000307943">
    <property type="component" value="Unassembled WGS sequence"/>
</dbReference>
<dbReference type="AlphaFoldDB" id="A0A5C4SZ30"/>
<protein>
    <recommendedName>
        <fullName evidence="1">ATP-dependent dethiobiotin synthetase BioD</fullName>
        <ecNumber evidence="1">6.3.3.3</ecNumber>
    </recommendedName>
    <alternativeName>
        <fullName evidence="1">DTB synthetase</fullName>
        <shortName evidence="1">DTBS</shortName>
    </alternativeName>
    <alternativeName>
        <fullName evidence="1">Dethiobiotin synthase</fullName>
    </alternativeName>
</protein>
<comment type="subcellular location">
    <subcellularLocation>
        <location evidence="1">Cytoplasm</location>
    </subcellularLocation>
</comment>
<comment type="caution">
    <text evidence="2">The sequence shown here is derived from an EMBL/GenBank/DDBJ whole genome shotgun (WGS) entry which is preliminary data.</text>
</comment>
<comment type="function">
    <text evidence="1">Catalyzes a mechanistically unusual reaction, the ATP-dependent insertion of CO2 between the N7 and N8 nitrogen atoms of 7,8-diaminopelargonic acid (DAPA, also called 7,8-diammoniononanoate) to form a ureido ring.</text>
</comment>
<comment type="cofactor">
    <cofactor evidence="1">
        <name>Mg(2+)</name>
        <dbReference type="ChEBI" id="CHEBI:18420"/>
    </cofactor>
</comment>
<proteinExistence type="inferred from homology"/>
<keyword evidence="1" id="KW-0067">ATP-binding</keyword>
<dbReference type="UniPathway" id="UPA00078">
    <property type="reaction ID" value="UER00161"/>
</dbReference>
<dbReference type="SUPFAM" id="SSF52540">
    <property type="entry name" value="P-loop containing nucleoside triphosphate hydrolases"/>
    <property type="match status" value="1"/>
</dbReference>
<dbReference type="GO" id="GO:0000287">
    <property type="term" value="F:magnesium ion binding"/>
    <property type="evidence" value="ECO:0007669"/>
    <property type="project" value="UniProtKB-UniRule"/>
</dbReference>
<dbReference type="EMBL" id="VDCQ01000067">
    <property type="protein sequence ID" value="TNJ62021.1"/>
    <property type="molecule type" value="Genomic_DNA"/>
</dbReference>
<dbReference type="OrthoDB" id="9802097at2"/>
<sequence>MNRRGLFITGTDTGVGKTRVAAGMAAALRRLSAEGRFPAAEIRVWKPVQTGVVSAGHCDADSFRLAAEGGLAQNPRDIATLTYAEPLAPWMAARRTGETIDYAALLADGRRRLGDGDFLLVEGAGGLAVPITDTKLIAHLAAELGLPVLIVARAGLGTVNHTLLTVALARHSGIRVAGVVLNGAAAHTEADRLSVEENAEMIAAFGEVPVVGTLPWTEQADGASSPDWIDTMITRLDWTTLLGE</sequence>
<dbReference type="PIRSF" id="PIRSF006755">
    <property type="entry name" value="DTB_synth"/>
    <property type="match status" value="1"/>
</dbReference>
<evidence type="ECO:0000313" key="2">
    <source>
        <dbReference type="EMBL" id="TNJ62021.1"/>
    </source>
</evidence>
<dbReference type="GO" id="GO:0005524">
    <property type="term" value="F:ATP binding"/>
    <property type="evidence" value="ECO:0007669"/>
    <property type="project" value="UniProtKB-UniRule"/>
</dbReference>
<dbReference type="PANTHER" id="PTHR43210:SF5">
    <property type="entry name" value="DETHIOBIOTIN SYNTHETASE"/>
    <property type="match status" value="1"/>
</dbReference>
<dbReference type="GO" id="GO:0004141">
    <property type="term" value="F:dethiobiotin synthase activity"/>
    <property type="evidence" value="ECO:0007669"/>
    <property type="project" value="UniProtKB-UniRule"/>
</dbReference>
<feature type="binding site" evidence="1">
    <location>
        <position position="61"/>
    </location>
    <ligand>
        <name>ATP</name>
        <dbReference type="ChEBI" id="CHEBI:30616"/>
    </ligand>
</feature>
<dbReference type="Gene3D" id="3.40.50.300">
    <property type="entry name" value="P-loop containing nucleotide triphosphate hydrolases"/>
    <property type="match status" value="1"/>
</dbReference>
<evidence type="ECO:0000313" key="3">
    <source>
        <dbReference type="Proteomes" id="UP000307943"/>
    </source>
</evidence>
<dbReference type="NCBIfam" id="TIGR00347">
    <property type="entry name" value="bioD"/>
    <property type="match status" value="1"/>
</dbReference>
<feature type="binding site" evidence="1">
    <location>
        <begin position="122"/>
        <end position="125"/>
    </location>
    <ligand>
        <name>ATP</name>
        <dbReference type="ChEBI" id="CHEBI:30616"/>
    </ligand>
</feature>
<dbReference type="Pfam" id="PF13500">
    <property type="entry name" value="AAA_26"/>
    <property type="match status" value="1"/>
</dbReference>
<feature type="binding site" evidence="1">
    <location>
        <position position="50"/>
    </location>
    <ligand>
        <name>substrate</name>
    </ligand>
</feature>
<dbReference type="EC" id="6.3.3.3" evidence="1"/>
<accession>A0A5C4SZ30</accession>
<keyword evidence="1" id="KW-0547">Nucleotide-binding</keyword>
<feature type="binding site" evidence="1">
    <location>
        <position position="61"/>
    </location>
    <ligand>
        <name>Mg(2+)</name>
        <dbReference type="ChEBI" id="CHEBI:18420"/>
    </ligand>
</feature>
<organism evidence="2 3">
    <name type="scientific">Paenibacillus hemerocallicola</name>
    <dbReference type="NCBI Taxonomy" id="1172614"/>
    <lineage>
        <taxon>Bacteria</taxon>
        <taxon>Bacillati</taxon>
        <taxon>Bacillota</taxon>
        <taxon>Bacilli</taxon>
        <taxon>Bacillales</taxon>
        <taxon>Paenibacillaceae</taxon>
        <taxon>Paenibacillus</taxon>
    </lineage>
</organism>
<dbReference type="HAMAP" id="MF_00336">
    <property type="entry name" value="BioD"/>
    <property type="match status" value="1"/>
</dbReference>
<comment type="subunit">
    <text evidence="1">Homodimer.</text>
</comment>